<reference evidence="2" key="1">
    <citation type="journal article" date="2006" name="Science">
        <title>Phytophthora genome sequences uncover evolutionary origins and mechanisms of pathogenesis.</title>
        <authorList>
            <person name="Tyler B.M."/>
            <person name="Tripathy S."/>
            <person name="Zhang X."/>
            <person name="Dehal P."/>
            <person name="Jiang R.H."/>
            <person name="Aerts A."/>
            <person name="Arredondo F.D."/>
            <person name="Baxter L."/>
            <person name="Bensasson D."/>
            <person name="Beynon J.L."/>
            <person name="Chapman J."/>
            <person name="Damasceno C.M."/>
            <person name="Dorrance A.E."/>
            <person name="Dou D."/>
            <person name="Dickerman A.W."/>
            <person name="Dubchak I.L."/>
            <person name="Garbelotto M."/>
            <person name="Gijzen M."/>
            <person name="Gordon S.G."/>
            <person name="Govers F."/>
            <person name="Grunwald N.J."/>
            <person name="Huang W."/>
            <person name="Ivors K.L."/>
            <person name="Jones R.W."/>
            <person name="Kamoun S."/>
            <person name="Krampis K."/>
            <person name="Lamour K.H."/>
            <person name="Lee M.K."/>
            <person name="McDonald W.H."/>
            <person name="Medina M."/>
            <person name="Meijer H.J."/>
            <person name="Nordberg E.K."/>
            <person name="Maclean D.J."/>
            <person name="Ospina-Giraldo M.D."/>
            <person name="Morris P.F."/>
            <person name="Phuntumart V."/>
            <person name="Putnam N.H."/>
            <person name="Rash S."/>
            <person name="Rose J.K."/>
            <person name="Sakihama Y."/>
            <person name="Salamov A.A."/>
            <person name="Savidor A."/>
            <person name="Scheuring C.F."/>
            <person name="Smith B.M."/>
            <person name="Sobral B.W."/>
            <person name="Terry A."/>
            <person name="Torto-Alalibo T.A."/>
            <person name="Win J."/>
            <person name="Xu Z."/>
            <person name="Zhang H."/>
            <person name="Grigoriev I.V."/>
            <person name="Rokhsar D.S."/>
            <person name="Boore J.L."/>
        </authorList>
    </citation>
    <scope>NUCLEOTIDE SEQUENCE [LARGE SCALE GENOMIC DNA]</scope>
    <source>
        <strain evidence="2">Pr102</strain>
    </source>
</reference>
<dbReference type="Proteomes" id="UP000005238">
    <property type="component" value="Unassembled WGS sequence"/>
</dbReference>
<evidence type="ECO:0000313" key="2">
    <source>
        <dbReference type="Proteomes" id="UP000005238"/>
    </source>
</evidence>
<sequence>MFSLTTPLVARPPPRPPLDRNLVSEKCVAMAQCTQELLFDARELDTAMEDMILWVHARVVPMKWRRQVLTHLDPIYRQLTFCREELVRGWKLLHPPFCQPNLDSYERRLGFFQRSVDLLSAAMEECKTKLLNAEALAACRYIQLWTRRLLAKRGFYTKLIKLSYHHRGIVSGMFDSIPGNSKLTAHRHDQHVTLEYPRSERNWDSFGQH</sequence>
<dbReference type="OMA" id="CRYIQLW"/>
<organism evidence="1 2">
    <name type="scientific">Phytophthora ramorum</name>
    <name type="common">Sudden oak death agent</name>
    <dbReference type="NCBI Taxonomy" id="164328"/>
    <lineage>
        <taxon>Eukaryota</taxon>
        <taxon>Sar</taxon>
        <taxon>Stramenopiles</taxon>
        <taxon>Oomycota</taxon>
        <taxon>Peronosporomycetes</taxon>
        <taxon>Peronosporales</taxon>
        <taxon>Peronosporaceae</taxon>
        <taxon>Phytophthora</taxon>
    </lineage>
</organism>
<dbReference type="VEuPathDB" id="FungiDB:KRP23_2323"/>
<reference evidence="1" key="2">
    <citation type="submission" date="2015-06" db="UniProtKB">
        <authorList>
            <consortium name="EnsemblProtists"/>
        </authorList>
    </citation>
    <scope>IDENTIFICATION</scope>
    <source>
        <strain evidence="1">Pr102</strain>
    </source>
</reference>
<dbReference type="eggNOG" id="ENOG502SASN">
    <property type="taxonomic scope" value="Eukaryota"/>
</dbReference>
<evidence type="ECO:0000313" key="1">
    <source>
        <dbReference type="EnsemblProtists" id="Phyra94856"/>
    </source>
</evidence>
<accession>H3HC68</accession>
<dbReference type="InParanoid" id="H3HC68"/>
<dbReference type="EnsemblProtists" id="Phyra94856">
    <property type="protein sequence ID" value="Phyra94856"/>
    <property type="gene ID" value="Phyra94856"/>
</dbReference>
<name>H3HC68_PHYRM</name>
<protein>
    <submittedName>
        <fullName evidence="1">Uncharacterized protein</fullName>
    </submittedName>
</protein>
<keyword evidence="2" id="KW-1185">Reference proteome</keyword>
<dbReference type="AlphaFoldDB" id="H3HC68"/>
<dbReference type="EMBL" id="DS566022">
    <property type="status" value="NOT_ANNOTATED_CDS"/>
    <property type="molecule type" value="Genomic_DNA"/>
</dbReference>
<dbReference type="VEuPathDB" id="FungiDB:KRP22_7821"/>
<proteinExistence type="predicted"/>
<dbReference type="HOGENOM" id="CLU_1513498_0_0_1"/>